<dbReference type="Pfam" id="PF07484">
    <property type="entry name" value="Collar"/>
    <property type="match status" value="1"/>
</dbReference>
<organism evidence="2 3">
    <name type="scientific">Salmonella phage STP4-a</name>
    <dbReference type="NCBI Taxonomy" id="1445860"/>
    <lineage>
        <taxon>Viruses</taxon>
        <taxon>Duplodnaviria</taxon>
        <taxon>Heunggongvirae</taxon>
        <taxon>Uroviricota</taxon>
        <taxon>Caudoviricetes</taxon>
        <taxon>Pantevenvirales</taxon>
        <taxon>Straboviridae</taxon>
        <taxon>Tevenvirinae</taxon>
        <taxon>Gelderlandvirus</taxon>
        <taxon>Gelderlandvirus stp4a</taxon>
    </lineage>
</organism>
<evidence type="ECO:0000313" key="3">
    <source>
        <dbReference type="Proteomes" id="UP000032000"/>
    </source>
</evidence>
<proteinExistence type="predicted"/>
<feature type="domain" description="Phage tail collar" evidence="1">
    <location>
        <begin position="319"/>
        <end position="375"/>
    </location>
</feature>
<keyword evidence="3" id="KW-1185">Reference proteome</keyword>
<reference evidence="2" key="1">
    <citation type="submission" date="2015-06" db="EMBL/GenBank/DDBJ databases">
        <title>Genomic characterization of STP4-a, a novel T4 virulent phage infecting Salmonella.</title>
        <authorList>
            <person name="Li M."/>
            <person name="Wang J."/>
            <person name="Lin H."/>
            <person name="Han F."/>
        </authorList>
    </citation>
    <scope>NUCLEOTIDE SEQUENCE [LARGE SCALE GENOMIC DNA]</scope>
</reference>
<name>A0A0B4L9I8_9CAUD</name>
<evidence type="ECO:0000313" key="2">
    <source>
        <dbReference type="EMBL" id="AHJ87001.1"/>
    </source>
</evidence>
<dbReference type="EMBL" id="KJ000058">
    <property type="protein sequence ID" value="AHJ87001.1"/>
    <property type="molecule type" value="Genomic_DNA"/>
</dbReference>
<dbReference type="GeneID" id="23681164"/>
<dbReference type="Proteomes" id="UP000032000">
    <property type="component" value="Segment"/>
</dbReference>
<dbReference type="KEGG" id="vg:23681164"/>
<dbReference type="RefSeq" id="YP_009126354.1">
    <property type="nucleotide sequence ID" value="NC_026607.2"/>
</dbReference>
<gene>
    <name evidence="2" type="ORF">STP4a_147</name>
</gene>
<dbReference type="SUPFAM" id="SSF88874">
    <property type="entry name" value="Receptor-binding domain of short tail fibre protein gp12"/>
    <property type="match status" value="1"/>
</dbReference>
<evidence type="ECO:0000259" key="1">
    <source>
        <dbReference type="Pfam" id="PF07484"/>
    </source>
</evidence>
<protein>
    <submittedName>
        <fullName evidence="2">Short tail fiber</fullName>
    </submittedName>
</protein>
<accession>A0A0B4L9I8</accession>
<dbReference type="InterPro" id="IPR011083">
    <property type="entry name" value="Phage_tail_collar_dom"/>
</dbReference>
<sequence>MQNNTLKHISDESKYVTFDPTNSGFNENITNVQDALSAISVDGISGVPQATETVAGKARIATQLEVDAGVSADTFITPATLSYRMQRPEASTTVLGVTQYATDEEAIAGTATNRTIVASSLKATIDNVFTVRTSTETSNGVLKISSTPAAQAGVDDTTAMTPLKTKQAIAAATALIPAWGPATESEQGVVRLATLSQLRDPNIRDGYSVSPFTLNQWQSTESNLGAIKLATSGHMDGGSDHTTAVTPYRFASTRATTGRAGTTILSNDLNGDGSKALSANSAVLPSNRAAVSAGVYEHDTAADNKYMTRNNLKAYLPVGTMTLAAYNYDTGNCLKCNGRWLNKHQWPELFAVIGFTYGGDWGDNFAIPDMRGLVPRGFDDGRGLDPGRGFGSYQEDTMQQITAGWTMDDQAVTSNYPPSGACEARDYGSVNYDASSDDRKWRGFRMYFDSARQTRVSHETRQKNLALNYVIVAR</sequence>
<dbReference type="InterPro" id="IPR037053">
    <property type="entry name" value="Phage_tail_collar_dom_sf"/>
</dbReference>
<dbReference type="Gene3D" id="3.90.1340.10">
    <property type="entry name" value="Phage tail collar domain"/>
    <property type="match status" value="1"/>
</dbReference>